<dbReference type="Proteomes" id="UP000265520">
    <property type="component" value="Unassembled WGS sequence"/>
</dbReference>
<feature type="non-terminal residue" evidence="1">
    <location>
        <position position="1"/>
    </location>
</feature>
<protein>
    <submittedName>
        <fullName evidence="1">Uncharacterized protein</fullName>
    </submittedName>
</protein>
<dbReference type="EMBL" id="LXQA010771293">
    <property type="protein sequence ID" value="MCI70226.1"/>
    <property type="molecule type" value="Genomic_DNA"/>
</dbReference>
<proteinExistence type="predicted"/>
<reference evidence="1 2" key="1">
    <citation type="journal article" date="2018" name="Front. Plant Sci.">
        <title>Red Clover (Trifolium pratense) and Zigzag Clover (T. medium) - A Picture of Genomic Similarities and Differences.</title>
        <authorList>
            <person name="Dluhosova J."/>
            <person name="Istvanek J."/>
            <person name="Nedelnik J."/>
            <person name="Repkova J."/>
        </authorList>
    </citation>
    <scope>NUCLEOTIDE SEQUENCE [LARGE SCALE GENOMIC DNA]</scope>
    <source>
        <strain evidence="2">cv. 10/8</strain>
        <tissue evidence="1">Leaf</tissue>
    </source>
</reference>
<accession>A0A392UCS8</accession>
<name>A0A392UCS8_9FABA</name>
<keyword evidence="2" id="KW-1185">Reference proteome</keyword>
<dbReference type="AlphaFoldDB" id="A0A392UCS8"/>
<organism evidence="1 2">
    <name type="scientific">Trifolium medium</name>
    <dbReference type="NCBI Taxonomy" id="97028"/>
    <lineage>
        <taxon>Eukaryota</taxon>
        <taxon>Viridiplantae</taxon>
        <taxon>Streptophyta</taxon>
        <taxon>Embryophyta</taxon>
        <taxon>Tracheophyta</taxon>
        <taxon>Spermatophyta</taxon>
        <taxon>Magnoliopsida</taxon>
        <taxon>eudicotyledons</taxon>
        <taxon>Gunneridae</taxon>
        <taxon>Pentapetalae</taxon>
        <taxon>rosids</taxon>
        <taxon>fabids</taxon>
        <taxon>Fabales</taxon>
        <taxon>Fabaceae</taxon>
        <taxon>Papilionoideae</taxon>
        <taxon>50 kb inversion clade</taxon>
        <taxon>NPAAA clade</taxon>
        <taxon>Hologalegina</taxon>
        <taxon>IRL clade</taxon>
        <taxon>Trifolieae</taxon>
        <taxon>Trifolium</taxon>
    </lineage>
</organism>
<sequence length="38" mass="4358">RVVIRCLGGKKLMEIAKNGIGLERRWNNTRHRPGEAVE</sequence>
<evidence type="ECO:0000313" key="2">
    <source>
        <dbReference type="Proteomes" id="UP000265520"/>
    </source>
</evidence>
<comment type="caution">
    <text evidence="1">The sequence shown here is derived from an EMBL/GenBank/DDBJ whole genome shotgun (WGS) entry which is preliminary data.</text>
</comment>
<evidence type="ECO:0000313" key="1">
    <source>
        <dbReference type="EMBL" id="MCI70226.1"/>
    </source>
</evidence>